<dbReference type="EMBL" id="JYIZ01000021">
    <property type="protein sequence ID" value="KJL45502.1"/>
    <property type="molecule type" value="Genomic_DNA"/>
</dbReference>
<sequence>MRDRDAAPARAVEALVAPVAVVGDGRMGRALVTALHAAGVAVVGPLGRGAAADDAAVVLLAVPDSEIAAAAEAVAPAPLVGHLSGATGLDALGRHESFSIHPLLTVTERGAAFEGAPAAIAASSRRARETALALVAALGMRPFEVADHDRAAYHAAASVAANFLVTVEGFAADLASTAGVDRAMLAPLVRAAVDAWESEGAERALTGPVARGDVETVSRQRAAVAERMPDRLGLFDALTAATTDLATRAAAGRRAADHAAETGGGAR</sequence>
<dbReference type="Gene3D" id="1.10.1040.20">
    <property type="entry name" value="ProC-like, C-terminal domain"/>
    <property type="match status" value="1"/>
</dbReference>
<reference evidence="2 3" key="1">
    <citation type="submission" date="2015-02" db="EMBL/GenBank/DDBJ databases">
        <title>Draft genome sequences of ten Microbacterium spp. with emphasis on heavy metal contaminated environments.</title>
        <authorList>
            <person name="Corretto E."/>
        </authorList>
    </citation>
    <scope>NUCLEOTIDE SEQUENCE [LARGE SCALE GENOMIC DNA]</scope>
    <source>
        <strain evidence="2 3">DSM 12510</strain>
    </source>
</reference>
<dbReference type="InterPro" id="IPR018931">
    <property type="entry name" value="DUF2520"/>
</dbReference>
<evidence type="ECO:0000313" key="2">
    <source>
        <dbReference type="EMBL" id="KJL45502.1"/>
    </source>
</evidence>
<feature type="domain" description="DUF2520" evidence="1">
    <location>
        <begin position="117"/>
        <end position="241"/>
    </location>
</feature>
<evidence type="ECO:0000313" key="3">
    <source>
        <dbReference type="Proteomes" id="UP000033956"/>
    </source>
</evidence>
<dbReference type="PATRIC" id="fig|92835.4.peg.204"/>
<dbReference type="InterPro" id="IPR036291">
    <property type="entry name" value="NAD(P)-bd_dom_sf"/>
</dbReference>
<dbReference type="Gene3D" id="3.40.50.720">
    <property type="entry name" value="NAD(P)-binding Rossmann-like Domain"/>
    <property type="match status" value="1"/>
</dbReference>
<dbReference type="AlphaFoldDB" id="A0A0M2HFS0"/>
<evidence type="ECO:0000259" key="1">
    <source>
        <dbReference type="Pfam" id="PF10728"/>
    </source>
</evidence>
<accession>A0A0M2HFS0</accession>
<dbReference type="Pfam" id="PF10728">
    <property type="entry name" value="DUF2520"/>
    <property type="match status" value="1"/>
</dbReference>
<dbReference type="SUPFAM" id="SSF48179">
    <property type="entry name" value="6-phosphogluconate dehydrogenase C-terminal domain-like"/>
    <property type="match status" value="1"/>
</dbReference>
<dbReference type="InterPro" id="IPR008927">
    <property type="entry name" value="6-PGluconate_DH-like_C_sf"/>
</dbReference>
<dbReference type="OrthoDB" id="8650434at2"/>
<name>A0A0M2HFS0_9MICO</name>
<dbReference type="PANTHER" id="PTHR40459:SF1">
    <property type="entry name" value="CONSERVED HYPOTHETICAL ALANINE AND LEUCINE RICH PROTEIN"/>
    <property type="match status" value="1"/>
</dbReference>
<dbReference type="InterPro" id="IPR037108">
    <property type="entry name" value="TM1727-like_C_sf"/>
</dbReference>
<dbReference type="STRING" id="92835.RS81_00195"/>
<dbReference type="Proteomes" id="UP000033956">
    <property type="component" value="Unassembled WGS sequence"/>
</dbReference>
<protein>
    <recommendedName>
        <fullName evidence="1">DUF2520 domain-containing protein</fullName>
    </recommendedName>
</protein>
<gene>
    <name evidence="2" type="ORF">RS81_00195</name>
</gene>
<organism evidence="2 3">
    <name type="scientific">Microbacterium terrae</name>
    <dbReference type="NCBI Taxonomy" id="69369"/>
    <lineage>
        <taxon>Bacteria</taxon>
        <taxon>Bacillati</taxon>
        <taxon>Actinomycetota</taxon>
        <taxon>Actinomycetes</taxon>
        <taxon>Micrococcales</taxon>
        <taxon>Microbacteriaceae</taxon>
        <taxon>Microbacterium</taxon>
    </lineage>
</organism>
<dbReference type="PANTHER" id="PTHR40459">
    <property type="entry name" value="CONSERVED HYPOTHETICAL ALANINE AND LEUCINE RICH PROTEIN"/>
    <property type="match status" value="1"/>
</dbReference>
<dbReference type="RefSeq" id="WP_045274208.1">
    <property type="nucleotide sequence ID" value="NZ_BAAAUP010000007.1"/>
</dbReference>
<dbReference type="SUPFAM" id="SSF51735">
    <property type="entry name" value="NAD(P)-binding Rossmann-fold domains"/>
    <property type="match status" value="1"/>
</dbReference>
<proteinExistence type="predicted"/>
<comment type="caution">
    <text evidence="2">The sequence shown here is derived from an EMBL/GenBank/DDBJ whole genome shotgun (WGS) entry which is preliminary data.</text>
</comment>
<keyword evidence="3" id="KW-1185">Reference proteome</keyword>